<proteinExistence type="predicted"/>
<accession>A0A4S1DXC9</accession>
<evidence type="ECO:0000313" key="3">
    <source>
        <dbReference type="EMBL" id="TGV02172.1"/>
    </source>
</evidence>
<name>A0A4S1DXC9_9FLAO</name>
<dbReference type="RefSeq" id="WP_135877524.1">
    <property type="nucleotide sequence ID" value="NZ_SRSO01000016.1"/>
</dbReference>
<dbReference type="EMBL" id="SRSO01000016">
    <property type="protein sequence ID" value="TGV02172.1"/>
    <property type="molecule type" value="Genomic_DNA"/>
</dbReference>
<dbReference type="PANTHER" id="PTHR48081:SF6">
    <property type="entry name" value="PEPTIDASE S9 PROLYL OLIGOPEPTIDASE CATALYTIC DOMAIN-CONTAINING PROTEIN"/>
    <property type="match status" value="1"/>
</dbReference>
<gene>
    <name evidence="3" type="ORF">EM932_12455</name>
</gene>
<evidence type="ECO:0000259" key="2">
    <source>
        <dbReference type="Pfam" id="PF20434"/>
    </source>
</evidence>
<protein>
    <submittedName>
        <fullName evidence="3">Alpha/beta hydrolase</fullName>
    </submittedName>
</protein>
<sequence length="300" mass="33450">MILIHLNLKSFIICLCISNFIWSQNKTTYTYAIKDSDTLKMDVYTPKSMKTNDRLPVVLWMHGGGFAGGKRDNPDEVKMMKSLTKQGYIGISMSYRLLLKNSKTGSGCDCPKTLKLDIFRQAAIDYLDAAKYVVEHKARLKIDPTKIIAGGSSAGAEGVLNAVYLRNFFVDDVSTYKDVNFAGVISLAGALVNSDYISKQNAVPTVLFHGTDDNLVPCGKAPHHYCTSDKLGYMILDGSEVITDTLDNLGVSYYFYKVVGGKHELCQIPFDQLDTILDFFNQTIQYKETIQTKRIITKTP</sequence>
<dbReference type="SUPFAM" id="SSF53474">
    <property type="entry name" value="alpha/beta-Hydrolases"/>
    <property type="match status" value="1"/>
</dbReference>
<dbReference type="Proteomes" id="UP000307602">
    <property type="component" value="Unassembled WGS sequence"/>
</dbReference>
<keyword evidence="1 3" id="KW-0378">Hydrolase</keyword>
<reference evidence="3 4" key="1">
    <citation type="submission" date="2019-04" db="EMBL/GenBank/DDBJ databases">
        <authorList>
            <person name="Liu A."/>
        </authorList>
    </citation>
    <scope>NUCLEOTIDE SEQUENCE [LARGE SCALE GENOMIC DNA]</scope>
    <source>
        <strain evidence="3 4">RZ03</strain>
    </source>
</reference>
<feature type="domain" description="BD-FAE-like" evidence="2">
    <location>
        <begin position="41"/>
        <end position="167"/>
    </location>
</feature>
<dbReference type="OrthoDB" id="9803990at2"/>
<evidence type="ECO:0000256" key="1">
    <source>
        <dbReference type="ARBA" id="ARBA00022801"/>
    </source>
</evidence>
<dbReference type="Pfam" id="PF20434">
    <property type="entry name" value="BD-FAE"/>
    <property type="match status" value="1"/>
</dbReference>
<dbReference type="AlphaFoldDB" id="A0A4S1DXC9"/>
<evidence type="ECO:0000313" key="4">
    <source>
        <dbReference type="Proteomes" id="UP000307602"/>
    </source>
</evidence>
<dbReference type="PANTHER" id="PTHR48081">
    <property type="entry name" value="AB HYDROLASE SUPERFAMILY PROTEIN C4A8.06C"/>
    <property type="match status" value="1"/>
</dbReference>
<organism evidence="3 4">
    <name type="scientific">Flavivirga rizhaonensis</name>
    <dbReference type="NCBI Taxonomy" id="2559571"/>
    <lineage>
        <taxon>Bacteria</taxon>
        <taxon>Pseudomonadati</taxon>
        <taxon>Bacteroidota</taxon>
        <taxon>Flavobacteriia</taxon>
        <taxon>Flavobacteriales</taxon>
        <taxon>Flavobacteriaceae</taxon>
        <taxon>Flavivirga</taxon>
    </lineage>
</organism>
<dbReference type="GO" id="GO:0016787">
    <property type="term" value="F:hydrolase activity"/>
    <property type="evidence" value="ECO:0007669"/>
    <property type="project" value="UniProtKB-KW"/>
</dbReference>
<comment type="caution">
    <text evidence="3">The sequence shown here is derived from an EMBL/GenBank/DDBJ whole genome shotgun (WGS) entry which is preliminary data.</text>
</comment>
<dbReference type="Gene3D" id="3.40.50.1820">
    <property type="entry name" value="alpha/beta hydrolase"/>
    <property type="match status" value="1"/>
</dbReference>
<dbReference type="InterPro" id="IPR029058">
    <property type="entry name" value="AB_hydrolase_fold"/>
</dbReference>
<keyword evidence="4" id="KW-1185">Reference proteome</keyword>
<dbReference type="InterPro" id="IPR049492">
    <property type="entry name" value="BD-FAE-like_dom"/>
</dbReference>
<dbReference type="InterPro" id="IPR050300">
    <property type="entry name" value="GDXG_lipolytic_enzyme"/>
</dbReference>